<evidence type="ECO:0000256" key="1">
    <source>
        <dbReference type="ARBA" id="ARBA00004442"/>
    </source>
</evidence>
<dbReference type="InterPro" id="IPR050330">
    <property type="entry name" value="Bact_OuterMem_StrucFunc"/>
</dbReference>
<proteinExistence type="predicted"/>
<dbReference type="InterPro" id="IPR006664">
    <property type="entry name" value="OMP_bac"/>
</dbReference>
<dbReference type="NCBIfam" id="TIGR02802">
    <property type="entry name" value="Pal_lipo"/>
    <property type="match status" value="1"/>
</dbReference>
<evidence type="ECO:0000313" key="8">
    <source>
        <dbReference type="EMBL" id="MBZ0154650.1"/>
    </source>
</evidence>
<feature type="domain" description="OmpA-like" evidence="7">
    <location>
        <begin position="1"/>
        <end position="117"/>
    </location>
</feature>
<evidence type="ECO:0000256" key="5">
    <source>
        <dbReference type="ARBA" id="ARBA00023306"/>
    </source>
</evidence>
<keyword evidence="8" id="KW-0449">Lipoprotein</keyword>
<evidence type="ECO:0000259" key="7">
    <source>
        <dbReference type="PROSITE" id="PS51123"/>
    </source>
</evidence>
<dbReference type="Gene3D" id="3.30.1330.60">
    <property type="entry name" value="OmpA-like domain"/>
    <property type="match status" value="1"/>
</dbReference>
<evidence type="ECO:0000256" key="6">
    <source>
        <dbReference type="PROSITE-ProRule" id="PRU00473"/>
    </source>
</evidence>
<keyword evidence="4" id="KW-0998">Cell outer membrane</keyword>
<dbReference type="InterPro" id="IPR006665">
    <property type="entry name" value="OmpA-like"/>
</dbReference>
<name>A0A953M038_9BACT</name>
<dbReference type="PANTHER" id="PTHR30329:SF21">
    <property type="entry name" value="LIPOPROTEIN YIAD-RELATED"/>
    <property type="match status" value="1"/>
</dbReference>
<keyword evidence="3 6" id="KW-0472">Membrane</keyword>
<dbReference type="AlphaFoldDB" id="A0A953M038"/>
<dbReference type="InterPro" id="IPR036737">
    <property type="entry name" value="OmpA-like_sf"/>
</dbReference>
<dbReference type="Pfam" id="PF00691">
    <property type="entry name" value="OmpA"/>
    <property type="match status" value="1"/>
</dbReference>
<dbReference type="EMBL" id="JAIOIV010000005">
    <property type="protein sequence ID" value="MBZ0154650.1"/>
    <property type="molecule type" value="Genomic_DNA"/>
</dbReference>
<comment type="caution">
    <text evidence="8">The sequence shown here is derived from an EMBL/GenBank/DDBJ whole genome shotgun (WGS) entry which is preliminary data.</text>
</comment>
<dbReference type="GO" id="GO:0051301">
    <property type="term" value="P:cell division"/>
    <property type="evidence" value="ECO:0007669"/>
    <property type="project" value="UniProtKB-KW"/>
</dbReference>
<organism evidence="8 9">
    <name type="scientific">Candidatus Nitrobium versatile</name>
    <dbReference type="NCBI Taxonomy" id="2884831"/>
    <lineage>
        <taxon>Bacteria</taxon>
        <taxon>Pseudomonadati</taxon>
        <taxon>Nitrospirota</taxon>
        <taxon>Nitrospiria</taxon>
        <taxon>Nitrospirales</taxon>
        <taxon>Nitrospiraceae</taxon>
        <taxon>Candidatus Nitrobium</taxon>
    </lineage>
</organism>
<dbReference type="SUPFAM" id="SSF103088">
    <property type="entry name" value="OmpA-like"/>
    <property type="match status" value="1"/>
</dbReference>
<dbReference type="InterPro" id="IPR014169">
    <property type="entry name" value="Pal_lipo_C"/>
</dbReference>
<keyword evidence="5" id="KW-0131">Cell cycle</keyword>
<dbReference type="GO" id="GO:0009279">
    <property type="term" value="C:cell outer membrane"/>
    <property type="evidence" value="ECO:0007669"/>
    <property type="project" value="UniProtKB-SubCell"/>
</dbReference>
<evidence type="ECO:0000256" key="2">
    <source>
        <dbReference type="ARBA" id="ARBA00022618"/>
    </source>
</evidence>
<sequence>MAEIPVTIQDVYFDYDKYDIKDDAQPVLKDLAAFLSKNKNTKVVVEGHCDDRGTDEYNLALGDKRANAAKEYLVSLGIPSNRIETVSYGEEKPVCKESTEECWAKNRRAHFVLAEERR</sequence>
<accession>A0A953M038</accession>
<dbReference type="CDD" id="cd07185">
    <property type="entry name" value="OmpA_C-like"/>
    <property type="match status" value="1"/>
</dbReference>
<dbReference type="PROSITE" id="PS51123">
    <property type="entry name" value="OMPA_2"/>
    <property type="match status" value="1"/>
</dbReference>
<evidence type="ECO:0000313" key="9">
    <source>
        <dbReference type="Proteomes" id="UP000705867"/>
    </source>
</evidence>
<evidence type="ECO:0000256" key="3">
    <source>
        <dbReference type="ARBA" id="ARBA00023136"/>
    </source>
</evidence>
<reference evidence="8" key="2">
    <citation type="submission" date="2021-08" db="EMBL/GenBank/DDBJ databases">
        <authorList>
            <person name="Dalcin Martins P."/>
        </authorList>
    </citation>
    <scope>NUCLEOTIDE SEQUENCE</scope>
    <source>
        <strain evidence="8">MAG_39</strain>
    </source>
</reference>
<dbReference type="Proteomes" id="UP000705867">
    <property type="component" value="Unassembled WGS sequence"/>
</dbReference>
<dbReference type="PRINTS" id="PR01023">
    <property type="entry name" value="NAFLGMOTY"/>
</dbReference>
<evidence type="ECO:0000256" key="4">
    <source>
        <dbReference type="ARBA" id="ARBA00023237"/>
    </source>
</evidence>
<gene>
    <name evidence="8" type="primary">pal</name>
    <name evidence="8" type="ORF">K8I29_00355</name>
</gene>
<reference evidence="8" key="1">
    <citation type="journal article" date="2021" name="bioRxiv">
        <title>Unraveling nitrogen, sulfur and carbon metabolic pathways and microbial community transcriptional responses to substrate deprivation and toxicity stresses in a bioreactor mimicking anoxic brackish coastal sediment conditions.</title>
        <authorList>
            <person name="Martins P.D."/>
            <person name="Echeveste M.J."/>
            <person name="Arshad A."/>
            <person name="Kurth J."/>
            <person name="Ouboter H."/>
            <person name="Jetten M.S.M."/>
            <person name="Welte C.U."/>
        </authorList>
    </citation>
    <scope>NUCLEOTIDE SEQUENCE</scope>
    <source>
        <strain evidence="8">MAG_39</strain>
    </source>
</reference>
<protein>
    <submittedName>
        <fullName evidence="8">Peptidoglycan-associated lipoprotein Pal</fullName>
    </submittedName>
</protein>
<dbReference type="PRINTS" id="PR01021">
    <property type="entry name" value="OMPADOMAIN"/>
</dbReference>
<keyword evidence="2" id="KW-0132">Cell division</keyword>
<dbReference type="PANTHER" id="PTHR30329">
    <property type="entry name" value="STATOR ELEMENT OF FLAGELLAR MOTOR COMPLEX"/>
    <property type="match status" value="1"/>
</dbReference>
<comment type="subcellular location">
    <subcellularLocation>
        <location evidence="1">Cell outer membrane</location>
    </subcellularLocation>
</comment>